<keyword evidence="2" id="KW-1185">Reference proteome</keyword>
<accession>A0A8J3AL60</accession>
<reference evidence="2" key="1">
    <citation type="journal article" date="2019" name="Int. J. Syst. Evol. Microbiol.">
        <title>The Global Catalogue of Microorganisms (GCM) 10K type strain sequencing project: providing services to taxonomists for standard genome sequencing and annotation.</title>
        <authorList>
            <consortium name="The Broad Institute Genomics Platform"/>
            <consortium name="The Broad Institute Genome Sequencing Center for Infectious Disease"/>
            <person name="Wu L."/>
            <person name="Ma J."/>
        </authorList>
    </citation>
    <scope>NUCLEOTIDE SEQUENCE [LARGE SCALE GENOMIC DNA]</scope>
    <source>
        <strain evidence="2">CGMCC 1.14993</strain>
    </source>
</reference>
<name>A0A8J3AL60_9BACI</name>
<gene>
    <name evidence="1" type="ORF">GCM10007380_33040</name>
</gene>
<dbReference type="Proteomes" id="UP000626244">
    <property type="component" value="Unassembled WGS sequence"/>
</dbReference>
<protein>
    <submittedName>
        <fullName evidence="1">Uncharacterized protein</fullName>
    </submittedName>
</protein>
<dbReference type="AlphaFoldDB" id="A0A8J3AL60"/>
<sequence>MLKLKVKTKEARFTIPVPYAILHLGISILSSKILHNQMNKWLNHQDGYTDDKKFTLTIPQIDKKLLKLVVKELRKHKGLVLVDVKANDGTEVLVKV</sequence>
<comment type="caution">
    <text evidence="1">The sequence shown here is derived from an EMBL/GenBank/DDBJ whole genome shotgun (WGS) entry which is preliminary data.</text>
</comment>
<evidence type="ECO:0000313" key="2">
    <source>
        <dbReference type="Proteomes" id="UP000626244"/>
    </source>
</evidence>
<dbReference type="RefSeq" id="WP_088001050.1">
    <property type="nucleotide sequence ID" value="NZ_BMHB01000002.1"/>
</dbReference>
<organism evidence="1 2">
    <name type="scientific">Gottfriedia solisilvae</name>
    <dbReference type="NCBI Taxonomy" id="1516104"/>
    <lineage>
        <taxon>Bacteria</taxon>
        <taxon>Bacillati</taxon>
        <taxon>Bacillota</taxon>
        <taxon>Bacilli</taxon>
        <taxon>Bacillales</taxon>
        <taxon>Bacillaceae</taxon>
        <taxon>Gottfriedia</taxon>
    </lineage>
</organism>
<proteinExistence type="predicted"/>
<dbReference type="EMBL" id="BMHB01000002">
    <property type="protein sequence ID" value="GGI16453.1"/>
    <property type="molecule type" value="Genomic_DNA"/>
</dbReference>
<dbReference type="OrthoDB" id="1931516at2"/>
<evidence type="ECO:0000313" key="1">
    <source>
        <dbReference type="EMBL" id="GGI16453.1"/>
    </source>
</evidence>